<reference evidence="6 7" key="1">
    <citation type="journal article" date="2014" name="PLoS Genet.">
        <title>The Genome of Spironucleus salmonicida Highlights a Fish Pathogen Adapted to Fluctuating Environments.</title>
        <authorList>
            <person name="Xu F."/>
            <person name="Jerlstrom-Hultqvist J."/>
            <person name="Einarsson E."/>
            <person name="Astvaldsson A."/>
            <person name="Svard S.G."/>
            <person name="Andersson J.O."/>
        </authorList>
    </citation>
    <scope>NUCLEOTIDE SEQUENCE</scope>
    <source>
        <strain evidence="7">ATCC 50377</strain>
    </source>
</reference>
<name>V6LGT2_9EUKA</name>
<evidence type="ECO:0000256" key="3">
    <source>
        <dbReference type="PROSITE-ProRule" id="PRU10141"/>
    </source>
</evidence>
<gene>
    <name evidence="6" type="ORF">SS50377_16552</name>
    <name evidence="7" type="ORF">SS50377_20839</name>
</gene>
<reference evidence="7" key="2">
    <citation type="submission" date="2020-12" db="EMBL/GenBank/DDBJ databases">
        <title>New Spironucleus salmonicida genome in near-complete chromosomes.</title>
        <authorList>
            <person name="Xu F."/>
            <person name="Kurt Z."/>
            <person name="Jimenez-Gonzalez A."/>
            <person name="Astvaldsson A."/>
            <person name="Andersson J.O."/>
            <person name="Svard S.G."/>
        </authorList>
    </citation>
    <scope>NUCLEOTIDE SEQUENCE</scope>
    <source>
        <strain evidence="7">ATCC 50377</strain>
    </source>
</reference>
<accession>V6LGT2</accession>
<dbReference type="Gene3D" id="1.10.510.10">
    <property type="entry name" value="Transferase(Phosphotransferase) domain 1"/>
    <property type="match status" value="1"/>
</dbReference>
<feature type="region of interest" description="Disordered" evidence="4">
    <location>
        <begin position="193"/>
        <end position="216"/>
    </location>
</feature>
<evidence type="ECO:0000313" key="8">
    <source>
        <dbReference type="Proteomes" id="UP000018208"/>
    </source>
</evidence>
<dbReference type="EMBL" id="KI546135">
    <property type="protein sequence ID" value="EST43518.1"/>
    <property type="molecule type" value="Genomic_DNA"/>
</dbReference>
<dbReference type="OrthoDB" id="10020333at2759"/>
<dbReference type="InterPro" id="IPR017441">
    <property type="entry name" value="Protein_kinase_ATP_BS"/>
</dbReference>
<keyword evidence="2 3" id="KW-0067">ATP-binding</keyword>
<evidence type="ECO:0000256" key="4">
    <source>
        <dbReference type="SAM" id="MobiDB-lite"/>
    </source>
</evidence>
<protein>
    <submittedName>
        <fullName evidence="6">Kinase, CDC7</fullName>
    </submittedName>
</protein>
<dbReference type="PANTHER" id="PTHR24055">
    <property type="entry name" value="MITOGEN-ACTIVATED PROTEIN KINASE"/>
    <property type="match status" value="1"/>
</dbReference>
<keyword evidence="6" id="KW-0808">Transferase</keyword>
<organism evidence="6">
    <name type="scientific">Spironucleus salmonicida</name>
    <dbReference type="NCBI Taxonomy" id="348837"/>
    <lineage>
        <taxon>Eukaryota</taxon>
        <taxon>Metamonada</taxon>
        <taxon>Diplomonadida</taxon>
        <taxon>Hexamitidae</taxon>
        <taxon>Hexamitinae</taxon>
        <taxon>Spironucleus</taxon>
    </lineage>
</organism>
<dbReference type="InterPro" id="IPR050117">
    <property type="entry name" value="MAPK"/>
</dbReference>
<dbReference type="PROSITE" id="PS00107">
    <property type="entry name" value="PROTEIN_KINASE_ATP"/>
    <property type="match status" value="1"/>
</dbReference>
<evidence type="ECO:0000259" key="5">
    <source>
        <dbReference type="PROSITE" id="PS50011"/>
    </source>
</evidence>
<dbReference type="InterPro" id="IPR000719">
    <property type="entry name" value="Prot_kinase_dom"/>
</dbReference>
<dbReference type="Gene3D" id="3.30.200.20">
    <property type="entry name" value="Phosphorylase Kinase, domain 1"/>
    <property type="match status" value="1"/>
</dbReference>
<dbReference type="PROSITE" id="PS50011">
    <property type="entry name" value="PROTEIN_KINASE_DOM"/>
    <property type="match status" value="1"/>
</dbReference>
<evidence type="ECO:0000313" key="6">
    <source>
        <dbReference type="EMBL" id="EST43518.1"/>
    </source>
</evidence>
<dbReference type="VEuPathDB" id="GiardiaDB:SS50377_20839"/>
<feature type="binding site" evidence="3">
    <location>
        <position position="41"/>
    </location>
    <ligand>
        <name>ATP</name>
        <dbReference type="ChEBI" id="CHEBI:30616"/>
    </ligand>
</feature>
<dbReference type="PROSITE" id="PS00108">
    <property type="entry name" value="PROTEIN_KINASE_ST"/>
    <property type="match status" value="1"/>
</dbReference>
<evidence type="ECO:0000256" key="2">
    <source>
        <dbReference type="ARBA" id="ARBA00022840"/>
    </source>
</evidence>
<dbReference type="EMBL" id="AUWU02000001">
    <property type="protein sequence ID" value="KAH0577485.1"/>
    <property type="molecule type" value="Genomic_DNA"/>
</dbReference>
<keyword evidence="6" id="KW-0418">Kinase</keyword>
<sequence>MSDDFPEIPEDRYRIFQHIGKGAFSRVFLAYTPEYQRRAVKRIRLTAKPHMLLKEVEFLRRLEGKSNIVQLKEILFSERNFQTTVVTNYLDSDDFKSIILEFTPLDIQRYMRSLLQALSHLENAAEPSGEIRGILHRDVKPGNFLFERSSGKGLLIDFGLAQSLREAREFPLLRLQRRTPYTFAKPYSRQFPISQPVSRESSSRSLPTQPHSGTHGYRAPEILVPVLNQTPKIDTWSAGVILLQILTGKTSIFRGNPNTDIYELLAIRSVLGSDRFIQQMSSLEADFSFAPISMPQNISFQELAEYYNPDLLAVLPASCFDLCDRLLAFDPKQRLSASESLRHPFLQAQDLPHFRFQDGVWSKNPLALIEGQDENQALKRRSQAISEALGLCKSTSETLADEYSKMILSQMIPLPKDVRKQIERAVQSFGADQSQNVNGFIIQRQRPADYQFPGSQSVQDLSACAPVTLNRPRLAAGFGWQTRFELCQRIYDTQIELKLTELKSDDEYKLMSREQQEKKERKLRESLKVSVFQQQFALANGEKEEYERAVRQTAMRRRVDPWIQPLKALDKELRLVQRQVRKQAEEYRRCVIEKGVLLLDDDMQQSSKETQQSQIPQTHVRKYDIVTENNISSVSLKSQVRQIFNQRYPRSYTVNSANQNRICAFFLGGRVQDKNSRAQELISQAWLDAERRQVEHTSTNTSITKIQELNKRAAHLAAFSHRIALNGPGEWNCQGYIFYCSVAMPSDIDQQQYYRDIAARVYQFQRSLLLFQQQIKENDQFISDIQLKLKSKTVELEKYKTDVSVYQKNLQQPGYNKTQVQAELTQTQDMVSQCQLLISQFNQQITQLTTDKETIQAQINSEAKDRKEYFETYQNNLPANQTEAQPDNSCFENESNLWSETLSISDEFSEAKPNADINADKLAEPYFVNFEEIKKIFQIKNTETQSRKTRRENMRKFERVYAKFYDPSVTELQEIQKELYQEKQKLRELNDVQFEHAHQELLPRDQRIGLLAKTAALQATTPALQQPQLPAPATANPQSLTERNLQLQINSKLEIEKKQNAVFQLFSSPLGRFYIAFYRLIGGKADDLTNRGLLLSLCKKADIPISKRLQELQFTLQKLSAQYAKSVTGKSDLLLSAASVQSELDLRADLANAELANLGLSKRPPNLEYLLQIDKKLSPITRKLNNMQRSTSAITGLTKSATHRSLADPGRTQSRYPQTAKYIQTMLEQTMRRYITMDGVLENYEKEMESGIQAIKARIMEVQVQKLRNECQGKDRVEIGRIQDSIKELGAAATFEIMRGKAFPKSVLREQSSGFDGSVIGDFERRKLLLDDRFSGKKHRRMVEMYRK</sequence>
<dbReference type="InterPro" id="IPR011009">
    <property type="entry name" value="Kinase-like_dom_sf"/>
</dbReference>
<dbReference type="SUPFAM" id="SSF56112">
    <property type="entry name" value="Protein kinase-like (PK-like)"/>
    <property type="match status" value="1"/>
</dbReference>
<keyword evidence="8" id="KW-1185">Reference proteome</keyword>
<dbReference type="InterPro" id="IPR008271">
    <property type="entry name" value="Ser/Thr_kinase_AS"/>
</dbReference>
<dbReference type="Pfam" id="PF00069">
    <property type="entry name" value="Pkinase"/>
    <property type="match status" value="1"/>
</dbReference>
<evidence type="ECO:0000313" key="7">
    <source>
        <dbReference type="EMBL" id="KAH0577485.1"/>
    </source>
</evidence>
<dbReference type="Proteomes" id="UP000018208">
    <property type="component" value="Unassembled WGS sequence"/>
</dbReference>
<dbReference type="SMART" id="SM00220">
    <property type="entry name" value="S_TKc"/>
    <property type="match status" value="1"/>
</dbReference>
<dbReference type="GO" id="GO:0005524">
    <property type="term" value="F:ATP binding"/>
    <property type="evidence" value="ECO:0007669"/>
    <property type="project" value="UniProtKB-UniRule"/>
</dbReference>
<dbReference type="GO" id="GO:0004672">
    <property type="term" value="F:protein kinase activity"/>
    <property type="evidence" value="ECO:0007669"/>
    <property type="project" value="InterPro"/>
</dbReference>
<feature type="domain" description="Protein kinase" evidence="5">
    <location>
        <begin position="13"/>
        <end position="346"/>
    </location>
</feature>
<proteinExistence type="predicted"/>
<keyword evidence="1 3" id="KW-0547">Nucleotide-binding</keyword>
<evidence type="ECO:0000256" key="1">
    <source>
        <dbReference type="ARBA" id="ARBA00022741"/>
    </source>
</evidence>